<feature type="compositionally biased region" description="Low complexity" evidence="1">
    <location>
        <begin position="1059"/>
        <end position="1072"/>
    </location>
</feature>
<evidence type="ECO:0000313" key="3">
    <source>
        <dbReference type="Proteomes" id="UP000749559"/>
    </source>
</evidence>
<feature type="compositionally biased region" description="Basic and acidic residues" evidence="1">
    <location>
        <begin position="739"/>
        <end position="748"/>
    </location>
</feature>
<feature type="region of interest" description="Disordered" evidence="1">
    <location>
        <begin position="1517"/>
        <end position="1576"/>
    </location>
</feature>
<dbReference type="Proteomes" id="UP000749559">
    <property type="component" value="Unassembled WGS sequence"/>
</dbReference>
<dbReference type="GO" id="GO:0000981">
    <property type="term" value="F:DNA-binding transcription factor activity, RNA polymerase II-specific"/>
    <property type="evidence" value="ECO:0007669"/>
    <property type="project" value="TreeGrafter"/>
</dbReference>
<feature type="region of interest" description="Disordered" evidence="1">
    <location>
        <begin position="1405"/>
        <end position="1478"/>
    </location>
</feature>
<dbReference type="Gene3D" id="1.10.10.10">
    <property type="entry name" value="Winged helix-like DNA-binding domain superfamily/Winged helix DNA-binding domain"/>
    <property type="match status" value="1"/>
</dbReference>
<feature type="compositionally biased region" description="Low complexity" evidence="1">
    <location>
        <begin position="307"/>
        <end position="333"/>
    </location>
</feature>
<dbReference type="OrthoDB" id="10069709at2759"/>
<feature type="compositionally biased region" description="Polar residues" evidence="1">
    <location>
        <begin position="295"/>
        <end position="306"/>
    </location>
</feature>
<keyword evidence="3" id="KW-1185">Reference proteome</keyword>
<dbReference type="Pfam" id="PF02257">
    <property type="entry name" value="RFX_DNA_binding"/>
    <property type="match status" value="1"/>
</dbReference>
<dbReference type="EMBL" id="CAIIXF020000007">
    <property type="protein sequence ID" value="CAH1788836.1"/>
    <property type="molecule type" value="Genomic_DNA"/>
</dbReference>
<feature type="compositionally biased region" description="Polar residues" evidence="1">
    <location>
        <begin position="714"/>
        <end position="732"/>
    </location>
</feature>
<dbReference type="PANTHER" id="PTHR12619:SF21">
    <property type="entry name" value="RFX-TYPE WINGED-HELIX DOMAIN-CONTAINING PROTEIN"/>
    <property type="match status" value="1"/>
</dbReference>
<name>A0A8J1UH82_OWEFU</name>
<organism evidence="2 3">
    <name type="scientific">Owenia fusiformis</name>
    <name type="common">Polychaete worm</name>
    <dbReference type="NCBI Taxonomy" id="6347"/>
    <lineage>
        <taxon>Eukaryota</taxon>
        <taxon>Metazoa</taxon>
        <taxon>Spiralia</taxon>
        <taxon>Lophotrochozoa</taxon>
        <taxon>Annelida</taxon>
        <taxon>Polychaeta</taxon>
        <taxon>Sedentaria</taxon>
        <taxon>Canalipalpata</taxon>
        <taxon>Sabellida</taxon>
        <taxon>Oweniida</taxon>
        <taxon>Oweniidae</taxon>
        <taxon>Owenia</taxon>
    </lineage>
</organism>
<feature type="region of interest" description="Disordered" evidence="1">
    <location>
        <begin position="227"/>
        <end position="247"/>
    </location>
</feature>
<feature type="region of interest" description="Disordered" evidence="1">
    <location>
        <begin position="1158"/>
        <end position="1177"/>
    </location>
</feature>
<accession>A0A8J1UH82</accession>
<dbReference type="GO" id="GO:0000978">
    <property type="term" value="F:RNA polymerase II cis-regulatory region sequence-specific DNA binding"/>
    <property type="evidence" value="ECO:0007669"/>
    <property type="project" value="TreeGrafter"/>
</dbReference>
<dbReference type="InterPro" id="IPR036388">
    <property type="entry name" value="WH-like_DNA-bd_sf"/>
</dbReference>
<dbReference type="PROSITE" id="PS51526">
    <property type="entry name" value="RFX_DBD"/>
    <property type="match status" value="1"/>
</dbReference>
<feature type="compositionally biased region" description="Polar residues" evidence="1">
    <location>
        <begin position="1073"/>
        <end position="1089"/>
    </location>
</feature>
<feature type="compositionally biased region" description="Basic and acidic residues" evidence="1">
    <location>
        <begin position="756"/>
        <end position="767"/>
    </location>
</feature>
<feature type="compositionally biased region" description="Low complexity" evidence="1">
    <location>
        <begin position="276"/>
        <end position="294"/>
    </location>
</feature>
<feature type="compositionally biased region" description="Polar residues" evidence="1">
    <location>
        <begin position="1168"/>
        <end position="1177"/>
    </location>
</feature>
<feature type="compositionally biased region" description="Polar residues" evidence="1">
    <location>
        <begin position="786"/>
        <end position="800"/>
    </location>
</feature>
<feature type="region of interest" description="Disordered" evidence="1">
    <location>
        <begin position="269"/>
        <end position="336"/>
    </location>
</feature>
<feature type="region of interest" description="Disordered" evidence="1">
    <location>
        <begin position="372"/>
        <end position="400"/>
    </location>
</feature>
<protein>
    <submittedName>
        <fullName evidence="2">Uncharacterized protein</fullName>
    </submittedName>
</protein>
<feature type="region of interest" description="Disordered" evidence="1">
    <location>
        <begin position="1126"/>
        <end position="1148"/>
    </location>
</feature>
<proteinExistence type="predicted"/>
<reference evidence="2" key="1">
    <citation type="submission" date="2022-03" db="EMBL/GenBank/DDBJ databases">
        <authorList>
            <person name="Martin C."/>
        </authorList>
    </citation>
    <scope>NUCLEOTIDE SEQUENCE</scope>
</reference>
<dbReference type="InterPro" id="IPR039779">
    <property type="entry name" value="RFX-like"/>
</dbReference>
<dbReference type="InterPro" id="IPR036390">
    <property type="entry name" value="WH_DNA-bd_sf"/>
</dbReference>
<evidence type="ECO:0000313" key="2">
    <source>
        <dbReference type="EMBL" id="CAH1788836.1"/>
    </source>
</evidence>
<feature type="compositionally biased region" description="Low complexity" evidence="1">
    <location>
        <begin position="1133"/>
        <end position="1148"/>
    </location>
</feature>
<feature type="region of interest" description="Disordered" evidence="1">
    <location>
        <begin position="1041"/>
        <end position="1095"/>
    </location>
</feature>
<dbReference type="Gene3D" id="6.10.140.1290">
    <property type="match status" value="1"/>
</dbReference>
<gene>
    <name evidence="2" type="ORF">OFUS_LOCUS14294</name>
</gene>
<feature type="compositionally biased region" description="Polar residues" evidence="1">
    <location>
        <begin position="1521"/>
        <end position="1571"/>
    </location>
</feature>
<dbReference type="Pfam" id="PF18326">
    <property type="entry name" value="RFX5_N"/>
    <property type="match status" value="1"/>
</dbReference>
<dbReference type="InterPro" id="IPR003150">
    <property type="entry name" value="DNA-bd_RFX"/>
</dbReference>
<feature type="region of interest" description="Disordered" evidence="1">
    <location>
        <begin position="655"/>
        <end position="802"/>
    </location>
</feature>
<dbReference type="FunFam" id="1.10.10.10:FF:000422">
    <property type="entry name" value="DNA-binding protein RFX7"/>
    <property type="match status" value="1"/>
</dbReference>
<dbReference type="PANTHER" id="PTHR12619">
    <property type="entry name" value="RFX TRANSCRIPTION FACTOR FAMILY"/>
    <property type="match status" value="1"/>
</dbReference>
<feature type="region of interest" description="Disordered" evidence="1">
    <location>
        <begin position="502"/>
        <end position="526"/>
    </location>
</feature>
<sequence>MDLQDKILSSLSDDAKANVNRLLTAIHQLSDVEKLYLYMKLPSGAGESSSDALEKTSLGLTTRIEQADAFRWMQSNLEEDKSVSVPKQEVYDDYVSYCQDRNMKSIISADFGKIMKTAFPNVRNRRLGQRGQSQYCYSGVKKKVVLKTPTLPCIDLTMPSEGKQAPAPLEESEVDKATKECVCEWAQKLLSVKFESTSHLAEYLITKMYVNHRSKAAYTVISSLKEKKDPKAVSSTPPRVAPVTPNTHRETQLILHKALLERRRKQTPLATITSEQQGLQQQQQHMISQPSHQQNVKQQLSSPRHISQQTTTTTGNTLQQSSSSHSYIVSPRSANPGSKWEVLLAPKVDPELKDLPQPFSHSQIKLSPDIRSSMTHTKNKGPKKEWMSISSLARTKPSQDVEKPISLELKTASEINTKPEELRQPLNENERGKVLITKLPPIPYIDLTSNIPLKLDDIKSEDKTKIGKEKSESTEVSPGCVFNTSTEKMLSIRATNANVSNILPPATQSVPKPTAEQQSEKPTCVQSEKDLVYDSYLSRPSGAKGGILKPHETSAFVPVSKVQSGPLSPVLKVPTGKCTSGNSKMLSSVTGQTTISKSSEPIHSKILTKDPVVIQLQNSTAPSTEEDGLKKLKNTQKEEKIKLSEPTVSIVIAYPEPSPSNQLPAQAKTRKVTKSAAMQEQPKNYPKEDSMRLFQDSRPLRVLLREARSRRQYKSMTENEGTSQSIESSETGPNVRLSEITKQEEEPKGNANVENESIKSHDAEPKLNPKRTASPSAASQHKKQAVIQTTHEQPTTSVVTNDKENAAKLQSTKLNPDIFDSPTRRYLLSLNIGNASNVCANVQLDSTNKEVLTSEIMKQQKLMSEISDNTSIVANDGKPIAASLVSHGFSKEQMASTKPMTSYSQIKLNKTSIEQMENDALLEYLQSPSVPADLADITSTINMETDVHESESQTLTSIAMETPVSTVPLETKSSFDSSLDRFNLEYFYKQHVLDDKELKSLSAPGNILANLNESRTSGLGFDTSTVKVPLKPAVEDVILSRDQQTPSHHFRPVRTPLRQTSISDSYTSSQQSFEVTRLSNASESSTNQELGPYQPNFYQDTSLDGFQSQNVDYQGSMAHFLQRNTSTDQTDGLPQQLDTTLPQQPSQQNWSDLFQSNTADVQGHGDSQRPQSLSYDTQQTVRNITSPQITMNPIERHRTPLDHQFSVNQDLNYQPSPVEFQPDPSAIRSCNSTPHSILSCDVPTGGLAIGQSFNSPATLPSPGMSHHSRCGTPLSVQSFHDVLSPQVSMTSPLEPMMSPHMPLTSPHQMMMSPQMTNQSPSFQMMTANPSSHNPSLNPLNAQSQLHLQQSILSPQHGLPSPYSQQMHGDGVNSSMIQSQGMNINPYMKDPPDYQTAVQQMQQLKSNSDTPFFPPNKTIGPVRRTRSVGGQLKRVRHSSGSNPTQQFISQRVRHNSAQSAPAPLELSHQPIPQPHMEYGRGNLIQSQSNQQGQLQTAILQNMSGFSNKDPLQYTKIRPLQSPGESQSDAQNNNTSSKTPFNVQPPQRPTELQLNNPVQSTQQPPKQQFNNPSAYHRNPNLVRMLNNQPCPTQSMAQRAPQITQLLRGKLSSGHLDLRGLHPNAFITDKGNARRNLTEILESGQKPQKSKLE</sequence>
<evidence type="ECO:0000256" key="1">
    <source>
        <dbReference type="SAM" id="MobiDB-lite"/>
    </source>
</evidence>
<dbReference type="SUPFAM" id="SSF46785">
    <property type="entry name" value="Winged helix' DNA-binding domain"/>
    <property type="match status" value="1"/>
</dbReference>
<comment type="caution">
    <text evidence="2">The sequence shown here is derived from an EMBL/GenBank/DDBJ whole genome shotgun (WGS) entry which is preliminary data.</text>
</comment>
<feature type="compositionally biased region" description="Polar residues" evidence="1">
    <location>
        <begin position="1437"/>
        <end position="1458"/>
    </location>
</feature>